<dbReference type="Proteomes" id="UP001331761">
    <property type="component" value="Unassembled WGS sequence"/>
</dbReference>
<dbReference type="EMBL" id="WIXE01000661">
    <property type="protein sequence ID" value="KAK5986375.1"/>
    <property type="molecule type" value="Genomic_DNA"/>
</dbReference>
<keyword evidence="2" id="KW-1185">Reference proteome</keyword>
<evidence type="ECO:0000313" key="2">
    <source>
        <dbReference type="Proteomes" id="UP001331761"/>
    </source>
</evidence>
<comment type="caution">
    <text evidence="1">The sequence shown here is derived from an EMBL/GenBank/DDBJ whole genome shotgun (WGS) entry which is preliminary data.</text>
</comment>
<accession>A0AAN8G5I5</accession>
<feature type="non-terminal residue" evidence="1">
    <location>
        <position position="1"/>
    </location>
</feature>
<protein>
    <submittedName>
        <fullName evidence="1">Uncharacterized protein</fullName>
    </submittedName>
</protein>
<name>A0AAN8G5I5_TRICO</name>
<gene>
    <name evidence="1" type="ORF">GCK32_020993</name>
</gene>
<organism evidence="1 2">
    <name type="scientific">Trichostrongylus colubriformis</name>
    <name type="common">Black scour worm</name>
    <dbReference type="NCBI Taxonomy" id="6319"/>
    <lineage>
        <taxon>Eukaryota</taxon>
        <taxon>Metazoa</taxon>
        <taxon>Ecdysozoa</taxon>
        <taxon>Nematoda</taxon>
        <taxon>Chromadorea</taxon>
        <taxon>Rhabditida</taxon>
        <taxon>Rhabditina</taxon>
        <taxon>Rhabditomorpha</taxon>
        <taxon>Strongyloidea</taxon>
        <taxon>Trichostrongylidae</taxon>
        <taxon>Trichostrongylus</taxon>
    </lineage>
</organism>
<reference evidence="1 2" key="1">
    <citation type="submission" date="2019-10" db="EMBL/GenBank/DDBJ databases">
        <title>Assembly and Annotation for the nematode Trichostrongylus colubriformis.</title>
        <authorList>
            <person name="Martin J."/>
        </authorList>
    </citation>
    <scope>NUCLEOTIDE SEQUENCE [LARGE SCALE GENOMIC DNA]</scope>
    <source>
        <strain evidence="1">G859</strain>
        <tissue evidence="1">Whole worm</tissue>
    </source>
</reference>
<dbReference type="AlphaFoldDB" id="A0AAN8G5I5"/>
<evidence type="ECO:0000313" key="1">
    <source>
        <dbReference type="EMBL" id="KAK5986375.1"/>
    </source>
</evidence>
<proteinExistence type="predicted"/>
<sequence length="28" mass="3191">DEIRWLLYRVKCAVIDPTVDTTPGKTTV</sequence>